<gene>
    <name evidence="4" type="ORF">HICCMSTLAB_LOCUS4413</name>
</gene>
<dbReference type="InterPro" id="IPR009721">
    <property type="entry name" value="O-acyltransferase_WSD1_C"/>
</dbReference>
<dbReference type="GO" id="GO:0019432">
    <property type="term" value="P:triglyceride biosynthetic process"/>
    <property type="evidence" value="ECO:0007669"/>
    <property type="project" value="TreeGrafter"/>
</dbReference>
<dbReference type="PANTHER" id="PTHR31650">
    <property type="entry name" value="O-ACYLTRANSFERASE (WSD1-LIKE) FAMILY PROTEIN"/>
    <property type="match status" value="1"/>
</dbReference>
<organism evidence="4 5">
    <name type="scientific">Cotesia congregata</name>
    <name type="common">Parasitoid wasp</name>
    <name type="synonym">Apanteles congregatus</name>
    <dbReference type="NCBI Taxonomy" id="51543"/>
    <lineage>
        <taxon>Eukaryota</taxon>
        <taxon>Metazoa</taxon>
        <taxon>Ecdysozoa</taxon>
        <taxon>Arthropoda</taxon>
        <taxon>Hexapoda</taxon>
        <taxon>Insecta</taxon>
        <taxon>Pterygota</taxon>
        <taxon>Neoptera</taxon>
        <taxon>Endopterygota</taxon>
        <taxon>Hymenoptera</taxon>
        <taxon>Apocrita</taxon>
        <taxon>Ichneumonoidea</taxon>
        <taxon>Braconidae</taxon>
        <taxon>Microgastrinae</taxon>
        <taxon>Cotesia</taxon>
    </lineage>
</organism>
<feature type="transmembrane region" description="Helical" evidence="2">
    <location>
        <begin position="315"/>
        <end position="334"/>
    </location>
</feature>
<dbReference type="Proteomes" id="UP000786811">
    <property type="component" value="Unassembled WGS sequence"/>
</dbReference>
<keyword evidence="2" id="KW-0812">Transmembrane</keyword>
<proteinExistence type="predicted"/>
<feature type="transmembrane region" description="Helical" evidence="2">
    <location>
        <begin position="346"/>
        <end position="374"/>
    </location>
</feature>
<dbReference type="GO" id="GO:0005886">
    <property type="term" value="C:plasma membrane"/>
    <property type="evidence" value="ECO:0007669"/>
    <property type="project" value="TreeGrafter"/>
</dbReference>
<dbReference type="Pfam" id="PF06974">
    <property type="entry name" value="WS_DGAT_C"/>
    <property type="match status" value="1"/>
</dbReference>
<feature type="domain" description="O-acyltransferase WSD1 C-terminal" evidence="3">
    <location>
        <begin position="797"/>
        <end position="941"/>
    </location>
</feature>
<feature type="coiled-coil region" evidence="1">
    <location>
        <begin position="54"/>
        <end position="81"/>
    </location>
</feature>
<keyword evidence="5" id="KW-1185">Reference proteome</keyword>
<dbReference type="EMBL" id="CAJNRD030001119">
    <property type="protein sequence ID" value="CAG5087076.1"/>
    <property type="molecule type" value="Genomic_DNA"/>
</dbReference>
<keyword evidence="2" id="KW-0472">Membrane</keyword>
<dbReference type="AlphaFoldDB" id="A0A8J2HBX3"/>
<evidence type="ECO:0000313" key="4">
    <source>
        <dbReference type="EMBL" id="CAG5087076.1"/>
    </source>
</evidence>
<evidence type="ECO:0000256" key="2">
    <source>
        <dbReference type="SAM" id="Phobius"/>
    </source>
</evidence>
<reference evidence="4" key="1">
    <citation type="submission" date="2021-04" db="EMBL/GenBank/DDBJ databases">
        <authorList>
            <person name="Chebbi M.A.C M."/>
        </authorList>
    </citation>
    <scope>NUCLEOTIDE SEQUENCE</scope>
</reference>
<dbReference type="GO" id="GO:0008374">
    <property type="term" value="F:O-acyltransferase activity"/>
    <property type="evidence" value="ECO:0007669"/>
    <property type="project" value="InterPro"/>
</dbReference>
<dbReference type="OrthoDB" id="619536at2759"/>
<dbReference type="PANTHER" id="PTHR31650:SF1">
    <property type="entry name" value="WAX ESTER SYNTHASE_DIACYLGLYCEROL ACYLTRANSFERASE 4-RELATED"/>
    <property type="match status" value="1"/>
</dbReference>
<comment type="caution">
    <text evidence="4">The sequence shown here is derived from an EMBL/GenBank/DDBJ whole genome shotgun (WGS) entry which is preliminary data.</text>
</comment>
<protein>
    <recommendedName>
        <fullName evidence="3">O-acyltransferase WSD1 C-terminal domain-containing protein</fullName>
    </recommendedName>
</protein>
<accession>A0A8J2HBX3</accession>
<name>A0A8J2HBX3_COTCN</name>
<evidence type="ECO:0000259" key="3">
    <source>
        <dbReference type="Pfam" id="PF06974"/>
    </source>
</evidence>
<evidence type="ECO:0000313" key="5">
    <source>
        <dbReference type="Proteomes" id="UP000786811"/>
    </source>
</evidence>
<keyword evidence="2" id="KW-1133">Transmembrane helix</keyword>
<keyword evidence="1" id="KW-0175">Coiled coil</keyword>
<evidence type="ECO:0000256" key="1">
    <source>
        <dbReference type="SAM" id="Coils"/>
    </source>
</evidence>
<dbReference type="InterPro" id="IPR045034">
    <property type="entry name" value="O-acyltransferase_WSD1-like"/>
</dbReference>
<sequence>MEIKNVSRGDGKETFKAANPNLIKKIHNLRNTVSSLETNFQAANHWDKLRLSRFKNIELSKERLEENLKESEKRNSNMLNLFRYNADLPQGLKTQVQKKWNQKYDALLKLNDHLKRQIREKDSLLQNKDDQIAVLQQKLLDIGEKLSEREELIKTISNKYIKLKKRKTVQETLFKESIETLLRDALLEENHNNTPTTSRMSLKPSKEALLAYETKRSNRLSRENYLLRTILQKIKLNNCHCHEKQSDSIVTSWLTFKLFNHEYTLELLQPINLWSFIWEKIGNASMAYYDLSSIWNGTKPNEANEFNLFENPAKLGVLTGLIIALFIESQYVPAKFDNYIKSKLKNVAFMILNISCFLLTAPVISILLVTFFIYRQIVCLTLKITLGEKFAGLLEGTDCVWAIEDPSALSVINILGVLELNSLSNGINILEEVRALMVIKERLLLFPSFEKLFWKREKKYGYYFWRRSGVNLEERVRLLDVDHSRCKETCNYYREYLREIIAQECNKPLPENHSMGWEILILQNCQKKTFGSERTVSLLFRVHHCVGDGVALLRLLLEAIADSSNSKVKVQLLDDKKIKIKVNQSNLLSIPILRRCSSIYGSLKYSSDVVYYSSDVLSAAMPFAIGIPLYRIFKSFQKYLKVQWELLGCSEAEEMKVKIIKTLKIIRVIIIETLKKLRKVCKNIFKNIMALILIPDCLFRQACLSFDESALHGPELTGNKKISCWIEDTSDSHVSLLEKIRDIKNITDTRFGDVVLAALSANLYKHFHQIGKTAPKKLTIVIPARMSKPNQKLALKNRFSVGLLPLCISEVNGICCEPTNDPRKLLDRLRDVSRSTRKLRTDPDYLINYWVMTWFSAALPEVFLRTFLKSYSTMVFSNLPGPQAVAVLGHTLKKVAFWIPSRGTTGIGCSLLTYNGNVHLSLQADEAVVSEETSLDEILKGTIDDIKALHDIITLPCFAKSFLDTAEAPMETGFGVH</sequence>